<keyword evidence="12" id="KW-1185">Reference proteome</keyword>
<gene>
    <name evidence="11" type="ORF">K9B37_24495</name>
</gene>
<evidence type="ECO:0000259" key="10">
    <source>
        <dbReference type="PROSITE" id="PS50885"/>
    </source>
</evidence>
<dbReference type="SMART" id="SM00304">
    <property type="entry name" value="HAMP"/>
    <property type="match status" value="1"/>
</dbReference>
<keyword evidence="2" id="KW-0997">Cell inner membrane</keyword>
<dbReference type="PROSITE" id="PS50885">
    <property type="entry name" value="HAMP"/>
    <property type="match status" value="1"/>
</dbReference>
<dbReference type="PROSITE" id="PS50192">
    <property type="entry name" value="T_SNARE"/>
    <property type="match status" value="1"/>
</dbReference>
<evidence type="ECO:0000256" key="3">
    <source>
        <dbReference type="ARBA" id="ARBA00023224"/>
    </source>
</evidence>
<feature type="domain" description="HAMP" evidence="10">
    <location>
        <begin position="215"/>
        <end position="268"/>
    </location>
</feature>
<feature type="transmembrane region" description="Helical" evidence="7">
    <location>
        <begin position="192"/>
        <end position="218"/>
    </location>
</feature>
<protein>
    <submittedName>
        <fullName evidence="11">Methyl-accepting chemotaxis protein</fullName>
    </submittedName>
</protein>
<dbReference type="PANTHER" id="PTHR32089:SF112">
    <property type="entry name" value="LYSOZYME-LIKE PROTEIN-RELATED"/>
    <property type="match status" value="1"/>
</dbReference>
<evidence type="ECO:0000256" key="4">
    <source>
        <dbReference type="ARBA" id="ARBA00029447"/>
    </source>
</evidence>
<dbReference type="PANTHER" id="PTHR32089">
    <property type="entry name" value="METHYL-ACCEPTING CHEMOTAXIS PROTEIN MCPB"/>
    <property type="match status" value="1"/>
</dbReference>
<proteinExistence type="inferred from homology"/>
<dbReference type="SMART" id="SM00283">
    <property type="entry name" value="MA"/>
    <property type="match status" value="1"/>
</dbReference>
<dbReference type="EMBL" id="JAIRBM010000039">
    <property type="protein sequence ID" value="MBZ6079414.1"/>
    <property type="molecule type" value="Genomic_DNA"/>
</dbReference>
<evidence type="ECO:0000256" key="5">
    <source>
        <dbReference type="PROSITE-ProRule" id="PRU00284"/>
    </source>
</evidence>
<dbReference type="RefSeq" id="WP_224316428.1">
    <property type="nucleotide sequence ID" value="NZ_JAIRBM010000039.1"/>
</dbReference>
<evidence type="ECO:0000256" key="7">
    <source>
        <dbReference type="SAM" id="Phobius"/>
    </source>
</evidence>
<sequence length="564" mass="59623">MRFLNNLRVMTKVAVPVAIFVAVSIGLVVLAKTSLDRLAANTQELVSVDFPRLKTVMALDSKINEATIQEKNILGDRNIEGRGAYGKSYEEAKQSALAELDNLMKSLTSTDSRAAYDDLKNSIMAYFALADQSVAHGLKGYMDDAAMKISNGEGRDARVKVKDSVAALVGVKAKELDQARDNANALADSTSLILIVSTVAGLAFALVILASIVLFGIVRPLGGIARAMSRLANDDLTVSVDGAVRKDEVGQLARALQVFKDNAIEARRLAEEQIAESDAKMRRAQALDQLTKEFDQKVSSLTQSLASAATEMESTAQSMTYVADRTTGQSVNVAGAAEQTSANVQTVAAATEELSISIREIASQVSQSSQIAERAVLDARRTNETVQTLAISAEKIGNVIALINNIASQTNLLALNATIEAARAGEAGKGFAVVASEVKELANQTSKATDEISHQIGAVQQATEEAVTAIQQIAQTITEMSQISVSIAAAMEQQGAATQEISRNVQEAARGTEMVTNNIGDVRQGASETGSAASQVLSAAQELARHSESLGREVEHFLSGVQAA</sequence>
<dbReference type="InterPro" id="IPR000727">
    <property type="entry name" value="T_SNARE_dom"/>
</dbReference>
<evidence type="ECO:0000259" key="8">
    <source>
        <dbReference type="PROSITE" id="PS50111"/>
    </source>
</evidence>
<evidence type="ECO:0000256" key="6">
    <source>
        <dbReference type="SAM" id="Coils"/>
    </source>
</evidence>
<keyword evidence="3 5" id="KW-0807">Transducer</keyword>
<dbReference type="CDD" id="cd06225">
    <property type="entry name" value="HAMP"/>
    <property type="match status" value="1"/>
</dbReference>
<keyword evidence="7" id="KW-0472">Membrane</keyword>
<evidence type="ECO:0000313" key="11">
    <source>
        <dbReference type="EMBL" id="MBZ6079414.1"/>
    </source>
</evidence>
<keyword evidence="6" id="KW-0175">Coiled coil</keyword>
<keyword evidence="7" id="KW-0812">Transmembrane</keyword>
<dbReference type="Gene3D" id="6.10.340.10">
    <property type="match status" value="1"/>
</dbReference>
<keyword evidence="2" id="KW-1003">Cell membrane</keyword>
<name>A0ABS7VV04_9HYPH</name>
<dbReference type="InterPro" id="IPR024478">
    <property type="entry name" value="HlyB_4HB_MCP"/>
</dbReference>
<dbReference type="Pfam" id="PF00015">
    <property type="entry name" value="MCPsignal"/>
    <property type="match status" value="1"/>
</dbReference>
<dbReference type="PROSITE" id="PS50111">
    <property type="entry name" value="CHEMOTAXIS_TRANSDUC_2"/>
    <property type="match status" value="1"/>
</dbReference>
<evidence type="ECO:0000259" key="9">
    <source>
        <dbReference type="PROSITE" id="PS50192"/>
    </source>
</evidence>
<dbReference type="Pfam" id="PF00672">
    <property type="entry name" value="HAMP"/>
    <property type="match status" value="1"/>
</dbReference>
<evidence type="ECO:0000256" key="1">
    <source>
        <dbReference type="ARBA" id="ARBA00004429"/>
    </source>
</evidence>
<dbReference type="Gene3D" id="1.10.287.950">
    <property type="entry name" value="Methyl-accepting chemotaxis protein"/>
    <property type="match status" value="1"/>
</dbReference>
<feature type="coiled-coil region" evidence="6">
    <location>
        <begin position="260"/>
        <end position="287"/>
    </location>
</feature>
<comment type="subcellular location">
    <subcellularLocation>
        <location evidence="1">Cell inner membrane</location>
        <topology evidence="1">Multi-pass membrane protein</topology>
    </subcellularLocation>
</comment>
<feature type="domain" description="T-SNARE coiled-coil homology" evidence="9">
    <location>
        <begin position="460"/>
        <end position="522"/>
    </location>
</feature>
<dbReference type="InterPro" id="IPR004090">
    <property type="entry name" value="Chemotax_Me-accpt_rcpt"/>
</dbReference>
<comment type="caution">
    <text evidence="11">The sequence shown here is derived from an EMBL/GenBank/DDBJ whole genome shotgun (WGS) entry which is preliminary data.</text>
</comment>
<dbReference type="InterPro" id="IPR003660">
    <property type="entry name" value="HAMP_dom"/>
</dbReference>
<dbReference type="PRINTS" id="PR00260">
    <property type="entry name" value="CHEMTRNSDUCR"/>
</dbReference>
<accession>A0ABS7VV04</accession>
<feature type="domain" description="Methyl-accepting transducer" evidence="8">
    <location>
        <begin position="308"/>
        <end position="544"/>
    </location>
</feature>
<evidence type="ECO:0000256" key="2">
    <source>
        <dbReference type="ARBA" id="ARBA00022519"/>
    </source>
</evidence>
<keyword evidence="7" id="KW-1133">Transmembrane helix</keyword>
<organism evidence="11 12">
    <name type="scientific">Microvirga puerhi</name>
    <dbReference type="NCBI Taxonomy" id="2876078"/>
    <lineage>
        <taxon>Bacteria</taxon>
        <taxon>Pseudomonadati</taxon>
        <taxon>Pseudomonadota</taxon>
        <taxon>Alphaproteobacteria</taxon>
        <taxon>Hyphomicrobiales</taxon>
        <taxon>Methylobacteriaceae</taxon>
        <taxon>Microvirga</taxon>
    </lineage>
</organism>
<dbReference type="Proteomes" id="UP000704176">
    <property type="component" value="Unassembled WGS sequence"/>
</dbReference>
<dbReference type="InterPro" id="IPR004089">
    <property type="entry name" value="MCPsignal_dom"/>
</dbReference>
<reference evidence="11 12" key="1">
    <citation type="submission" date="2021-09" db="EMBL/GenBank/DDBJ databases">
        <title>The complete genome sequence of a new microorganism.</title>
        <authorList>
            <person name="Zi Z."/>
        </authorList>
    </citation>
    <scope>NUCLEOTIDE SEQUENCE [LARGE SCALE GENOMIC DNA]</scope>
    <source>
        <strain evidence="11 12">WGZ8</strain>
    </source>
</reference>
<comment type="similarity">
    <text evidence="4">Belongs to the methyl-accepting chemotaxis (MCP) protein family.</text>
</comment>
<dbReference type="SUPFAM" id="SSF58104">
    <property type="entry name" value="Methyl-accepting chemotaxis protein (MCP) signaling domain"/>
    <property type="match status" value="1"/>
</dbReference>
<evidence type="ECO:0000313" key="12">
    <source>
        <dbReference type="Proteomes" id="UP000704176"/>
    </source>
</evidence>
<dbReference type="Pfam" id="PF12729">
    <property type="entry name" value="4HB_MCP_1"/>
    <property type="match status" value="1"/>
</dbReference>